<proteinExistence type="predicted"/>
<reference evidence="1 2" key="1">
    <citation type="submission" date="2019-08" db="EMBL/GenBank/DDBJ databases">
        <title>Deep-cultivation of Planctomycetes and their phenomic and genomic characterization uncovers novel biology.</title>
        <authorList>
            <person name="Wiegand S."/>
            <person name="Jogler M."/>
            <person name="Boedeker C."/>
            <person name="Pinto D."/>
            <person name="Vollmers J."/>
            <person name="Rivas-Marin E."/>
            <person name="Kohn T."/>
            <person name="Peeters S.H."/>
            <person name="Heuer A."/>
            <person name="Rast P."/>
            <person name="Oberbeckmann S."/>
            <person name="Bunk B."/>
            <person name="Jeske O."/>
            <person name="Meyerdierks A."/>
            <person name="Storesund J.E."/>
            <person name="Kallscheuer N."/>
            <person name="Luecker S."/>
            <person name="Lage O.M."/>
            <person name="Pohl T."/>
            <person name="Merkel B.J."/>
            <person name="Hornburger P."/>
            <person name="Mueller R.-W."/>
            <person name="Bruemmer F."/>
            <person name="Labrenz M."/>
            <person name="Spormann A.M."/>
            <person name="Op den Camp H."/>
            <person name="Overmann J."/>
            <person name="Amann R."/>
            <person name="Jetten M.S.M."/>
            <person name="Mascher T."/>
            <person name="Medema M.H."/>
            <person name="Devos D.P."/>
            <person name="Kaster A.-K."/>
            <person name="Ovreas L."/>
            <person name="Rohde M."/>
            <person name="Galperin M.Y."/>
            <person name="Jogler C."/>
        </authorList>
    </citation>
    <scope>NUCLEOTIDE SEQUENCE [LARGE SCALE GENOMIC DNA]</scope>
    <source>
        <strain evidence="1 2">DSM 8797</strain>
    </source>
</reference>
<evidence type="ECO:0000313" key="1">
    <source>
        <dbReference type="EMBL" id="QEG19649.1"/>
    </source>
</evidence>
<dbReference type="Proteomes" id="UP000322887">
    <property type="component" value="Chromosome"/>
</dbReference>
<name>A0ABX5YV21_9PLAN</name>
<gene>
    <name evidence="1" type="ORF">GmarT_55500</name>
</gene>
<accession>A0ABX5YV21</accession>
<keyword evidence="2" id="KW-1185">Reference proteome</keyword>
<dbReference type="EMBL" id="CP042910">
    <property type="protein sequence ID" value="QEG19649.1"/>
    <property type="molecule type" value="Genomic_DNA"/>
</dbReference>
<sequence>MMALSGQLPELNQNEIDHLILCAIRHLIHTGFFYAGTEPGTVRSWNEWQVMTAWPDIPFDPVSLIPDHPVRIVVKTLHVTWTQVTLLGKCREAAWAQEASRNRSDGFSMVTIVLGSTLFISETLAPMTASCPITVSPPRIVAFA</sequence>
<protein>
    <submittedName>
        <fullName evidence="1">Uncharacterized protein</fullName>
    </submittedName>
</protein>
<organism evidence="1 2">
    <name type="scientific">Gimesia maris</name>
    <dbReference type="NCBI Taxonomy" id="122"/>
    <lineage>
        <taxon>Bacteria</taxon>
        <taxon>Pseudomonadati</taxon>
        <taxon>Planctomycetota</taxon>
        <taxon>Planctomycetia</taxon>
        <taxon>Planctomycetales</taxon>
        <taxon>Planctomycetaceae</taxon>
        <taxon>Gimesia</taxon>
    </lineage>
</organism>
<evidence type="ECO:0000313" key="2">
    <source>
        <dbReference type="Proteomes" id="UP000322887"/>
    </source>
</evidence>